<dbReference type="RefSeq" id="WP_061102342.1">
    <property type="nucleotide sequence ID" value="NZ_CP083391.1"/>
</dbReference>
<comment type="caution">
    <text evidence="1">The sequence shown here is derived from an EMBL/GenBank/DDBJ whole genome shotgun (WGS) entry which is preliminary data.</text>
</comment>
<proteinExistence type="predicted"/>
<accession>A0A135ZA17</accession>
<reference evidence="1" key="1">
    <citation type="submission" date="2023-08" db="EMBL/GenBank/DDBJ databases">
        <title>Lactobacillus from the Female Urinary Tract.</title>
        <authorList>
            <person name="Stegman N."/>
            <person name="Jackson B."/>
            <person name="Steiling M."/>
            <person name="Sedano C."/>
            <person name="Wolfe A."/>
            <person name="Putonti C."/>
        </authorList>
    </citation>
    <scope>NUCLEOTIDE SEQUENCE</scope>
    <source>
        <strain evidence="1">UMB5661</strain>
    </source>
</reference>
<evidence type="ECO:0000313" key="1">
    <source>
        <dbReference type="EMBL" id="MDT9610248.1"/>
    </source>
</evidence>
<name>A0A135ZA17_9LACO</name>
<protein>
    <submittedName>
        <fullName evidence="1">Uncharacterized protein</fullName>
    </submittedName>
</protein>
<dbReference type="AlphaFoldDB" id="A0A135ZA17"/>
<sequence length="216" mass="25405">MSLDLYAINKETYRQEFQKLANQYGLPEWVKTAEDVDTFLNSVDNSWFQEKAQALGIKGFTIQKGTFCDENHNITAGENLEEKINYLVSDAEHNTDAKRFHIFLGRFRSMREALAKMFNANYYYAKYNDLGPDLNSYSFMGSNQWTSNNKFDKTLCDFFMHSDCDGTFSEEQIKNLNYVFEKANIREKEKKNADITRFCDFLNQSSQKPIYWRFEG</sequence>
<evidence type="ECO:0000313" key="2">
    <source>
        <dbReference type="Proteomes" id="UP001253287"/>
    </source>
</evidence>
<dbReference type="Proteomes" id="UP001253287">
    <property type="component" value="Unassembled WGS sequence"/>
</dbReference>
<organism evidence="1 2">
    <name type="scientific">Lactobacillus crispatus</name>
    <dbReference type="NCBI Taxonomy" id="47770"/>
    <lineage>
        <taxon>Bacteria</taxon>
        <taxon>Bacillati</taxon>
        <taxon>Bacillota</taxon>
        <taxon>Bacilli</taxon>
        <taxon>Lactobacillales</taxon>
        <taxon>Lactobacillaceae</taxon>
        <taxon>Lactobacillus</taxon>
    </lineage>
</organism>
<gene>
    <name evidence="1" type="ORF">RON39_09015</name>
</gene>
<dbReference type="EMBL" id="JAVTXN010000056">
    <property type="protein sequence ID" value="MDT9610248.1"/>
    <property type="molecule type" value="Genomic_DNA"/>
</dbReference>